<keyword evidence="1" id="KW-1133">Transmembrane helix</keyword>
<dbReference type="Proteomes" id="UP000510888">
    <property type="component" value="Chromosome 1"/>
</dbReference>
<sequence length="586" mass="63994">MSTVSVETEALYEGATRIATSAAPAPVKATRAPLSRVRAATEAVDGLVNASLPALHEAVIALEERRLAAPRVDGRIIGTGEADFTKGNTVYQLNHKGKTFQLLDVPGIEGDENRYAKMVEEAVAKAHLVVYVNGTNKKPEKATAEKIRSYLRWGTRVYPLVNVRGNADSYEFDSDRESLESHGGVLAALKQTVGVLDTVLPEGVLLPGNCVQGLIGFASLAVNSISGKTNIHPSRDKDLVIQQRNYRKYFASYKAMFEFSQLGVIAKLVDAKLPTFREDIIESNKVKVRQLLAANIADLQTALADHQRFVNDVSGSFKDCRNLVETSLITFERLLANGISNRWSDFFNALSERADTIVAKNFGENEVIGSELRRASSALQIKVGEDIQTHLQTLLEELQERARDAMQRLIVDVQRMQFLQGMKLDAGDRAAAFRIEQLDMSLSLKEWGGIALNIASYAVTGATIGSAFPVIGTLIGGIAGAAIGALMSVVGFFTSKEKRIRKAQAQVQNKIDDLRSEVMRKLPGEVAKIAGSIRKEMADSVLAQIDALHAKLVRPLAVIEQQIAAMSNIKTQLEHMPYGTIQAIQR</sequence>
<dbReference type="KEGG" id="plad:PPGU16_01490"/>
<protein>
    <submittedName>
        <fullName evidence="2">Uncharacterized protein</fullName>
    </submittedName>
</protein>
<reference evidence="2 3" key="1">
    <citation type="journal article" date="2020" name="Genes (Basel)">
        <title>Genomic Comparison of Insect Gut Symbionts from Divergent Burkholderia Subclades.</title>
        <authorList>
            <person name="Takeshita K."/>
            <person name="Kikuchi Y."/>
        </authorList>
    </citation>
    <scope>NUCLEOTIDE SEQUENCE [LARGE SCALE GENOMIC DNA]</scope>
    <source>
        <strain evidence="2 3">PGU16</strain>
    </source>
</reference>
<organism evidence="2 3">
    <name type="scientific">Paraburkholderia largidicola</name>
    <dbReference type="NCBI Taxonomy" id="3014751"/>
    <lineage>
        <taxon>Bacteria</taxon>
        <taxon>Pseudomonadati</taxon>
        <taxon>Pseudomonadota</taxon>
        <taxon>Betaproteobacteria</taxon>
        <taxon>Burkholderiales</taxon>
        <taxon>Burkholderiaceae</taxon>
        <taxon>Paraburkholderia</taxon>
    </lineage>
</organism>
<keyword evidence="1" id="KW-0472">Membrane</keyword>
<dbReference type="InterPro" id="IPR027417">
    <property type="entry name" value="P-loop_NTPase"/>
</dbReference>
<evidence type="ECO:0000313" key="2">
    <source>
        <dbReference type="EMBL" id="BCF87082.1"/>
    </source>
</evidence>
<keyword evidence="3" id="KW-1185">Reference proteome</keyword>
<accession>A0A7I8BER8</accession>
<evidence type="ECO:0000313" key="3">
    <source>
        <dbReference type="Proteomes" id="UP000510888"/>
    </source>
</evidence>
<dbReference type="RefSeq" id="WP_197986836.1">
    <property type="nucleotide sequence ID" value="NZ_AP023174.1"/>
</dbReference>
<dbReference type="SUPFAM" id="SSF52540">
    <property type="entry name" value="P-loop containing nucleoside triphosphate hydrolases"/>
    <property type="match status" value="1"/>
</dbReference>
<keyword evidence="1" id="KW-0812">Transmembrane</keyword>
<evidence type="ECO:0000256" key="1">
    <source>
        <dbReference type="SAM" id="Phobius"/>
    </source>
</evidence>
<dbReference type="AlphaFoldDB" id="A0A7I8BER8"/>
<gene>
    <name evidence="2" type="ORF">PPGU16_01490</name>
</gene>
<name>A0A7I8BER8_9BURK</name>
<dbReference type="EMBL" id="AP023174">
    <property type="protein sequence ID" value="BCF87082.1"/>
    <property type="molecule type" value="Genomic_DNA"/>
</dbReference>
<dbReference type="Gene3D" id="3.40.50.300">
    <property type="entry name" value="P-loop containing nucleotide triphosphate hydrolases"/>
    <property type="match status" value="1"/>
</dbReference>
<proteinExistence type="predicted"/>
<feature type="transmembrane region" description="Helical" evidence="1">
    <location>
        <begin position="470"/>
        <end position="493"/>
    </location>
</feature>